<feature type="compositionally biased region" description="Low complexity" evidence="7">
    <location>
        <begin position="610"/>
        <end position="620"/>
    </location>
</feature>
<evidence type="ECO:0000256" key="7">
    <source>
        <dbReference type="SAM" id="MobiDB-lite"/>
    </source>
</evidence>
<dbReference type="GO" id="GO:0005634">
    <property type="term" value="C:nucleus"/>
    <property type="evidence" value="ECO:0007669"/>
    <property type="project" value="UniProtKB-SubCell"/>
</dbReference>
<feature type="region of interest" description="Disordered" evidence="7">
    <location>
        <begin position="610"/>
        <end position="652"/>
    </location>
</feature>
<evidence type="ECO:0000313" key="11">
    <source>
        <dbReference type="Proteomes" id="UP000283841"/>
    </source>
</evidence>
<comment type="caution">
    <text evidence="10">The sequence shown here is derived from an EMBL/GenBank/DDBJ whole genome shotgun (WGS) entry which is preliminary data.</text>
</comment>
<comment type="similarity">
    <text evidence="2">Belongs to the CENP-C/MIF2 family.</text>
</comment>
<dbReference type="GO" id="GO:0051315">
    <property type="term" value="P:attachment of mitotic spindle microtubules to kinetochore"/>
    <property type="evidence" value="ECO:0007669"/>
    <property type="project" value="TreeGrafter"/>
</dbReference>
<dbReference type="InterPro" id="IPR025974">
    <property type="entry name" value="Mif2/CENP-C_cupin"/>
</dbReference>
<evidence type="ECO:0000256" key="6">
    <source>
        <dbReference type="ARBA" id="ARBA00075033"/>
    </source>
</evidence>
<dbReference type="GO" id="GO:0051455">
    <property type="term" value="P:spindle attachment to meiosis I kinetochore"/>
    <property type="evidence" value="ECO:0007669"/>
    <property type="project" value="TreeGrafter"/>
</dbReference>
<dbReference type="InterPro" id="IPR028929">
    <property type="entry name" value="Mif2_N"/>
</dbReference>
<dbReference type="GO" id="GO:0019237">
    <property type="term" value="F:centromeric DNA binding"/>
    <property type="evidence" value="ECO:0007669"/>
    <property type="project" value="InterPro"/>
</dbReference>
<feature type="compositionally biased region" description="Basic residues" evidence="7">
    <location>
        <begin position="439"/>
        <end position="453"/>
    </location>
</feature>
<protein>
    <recommendedName>
        <fullName evidence="6">CENP-C homolog</fullName>
    </recommendedName>
</protein>
<organism evidence="10 11">
    <name type="scientific">Byssochlamys spectabilis</name>
    <name type="common">Paecilomyces variotii</name>
    <dbReference type="NCBI Taxonomy" id="264951"/>
    <lineage>
        <taxon>Eukaryota</taxon>
        <taxon>Fungi</taxon>
        <taxon>Dikarya</taxon>
        <taxon>Ascomycota</taxon>
        <taxon>Pezizomycotina</taxon>
        <taxon>Eurotiomycetes</taxon>
        <taxon>Eurotiomycetidae</taxon>
        <taxon>Eurotiales</taxon>
        <taxon>Thermoascaceae</taxon>
        <taxon>Paecilomyces</taxon>
    </lineage>
</organism>
<dbReference type="Gene3D" id="2.60.120.10">
    <property type="entry name" value="Jelly Rolls"/>
    <property type="match status" value="1"/>
</dbReference>
<dbReference type="GO" id="GO:0051382">
    <property type="term" value="P:kinetochore assembly"/>
    <property type="evidence" value="ECO:0007669"/>
    <property type="project" value="InterPro"/>
</dbReference>
<evidence type="ECO:0000256" key="1">
    <source>
        <dbReference type="ARBA" id="ARBA00004123"/>
    </source>
</evidence>
<dbReference type="CDD" id="cd06993">
    <property type="entry name" value="cupin_CENP-C_C"/>
    <property type="match status" value="1"/>
</dbReference>
<evidence type="ECO:0000256" key="3">
    <source>
        <dbReference type="ARBA" id="ARBA00023125"/>
    </source>
</evidence>
<comment type="subcellular location">
    <subcellularLocation>
        <location evidence="1">Nucleus</location>
    </subcellularLocation>
</comment>
<dbReference type="Proteomes" id="UP000283841">
    <property type="component" value="Unassembled WGS sequence"/>
</dbReference>
<dbReference type="VEuPathDB" id="FungiDB:C8Q69DRAFT_507455"/>
<dbReference type="Pfam" id="PF15624">
    <property type="entry name" value="Mif2_N"/>
    <property type="match status" value="1"/>
</dbReference>
<dbReference type="FunFam" id="2.60.120.10:FF:000033">
    <property type="entry name" value="Centromere protein C 1"/>
    <property type="match status" value="1"/>
</dbReference>
<dbReference type="EMBL" id="RCNU01000006">
    <property type="protein sequence ID" value="RWQ95083.1"/>
    <property type="molecule type" value="Genomic_DNA"/>
</dbReference>
<feature type="compositionally biased region" description="Polar residues" evidence="7">
    <location>
        <begin position="143"/>
        <end position="160"/>
    </location>
</feature>
<keyword evidence="11" id="KW-1185">Reference proteome</keyword>
<evidence type="ECO:0000259" key="8">
    <source>
        <dbReference type="Pfam" id="PF11699"/>
    </source>
</evidence>
<comment type="function">
    <text evidence="5">Component of the kinetochore, a multiprotein complex that assembles on centromeric DNA and attaches chromosomes to spindle microtubules, mediating chromosome segregation and sister chromatid segregation during meiosis and mitosis. Component of the inner kinetochore constitutive centromere-associated network (CCAN), which serves as a structural platform for outer kinetochore assembly.</text>
</comment>
<dbReference type="PANTHER" id="PTHR16684">
    <property type="entry name" value="CENTROMERE PROTEIN C"/>
    <property type="match status" value="1"/>
</dbReference>
<feature type="domain" description="Mif2 N-terminal" evidence="9">
    <location>
        <begin position="15"/>
        <end position="155"/>
    </location>
</feature>
<dbReference type="RefSeq" id="XP_028484728.1">
    <property type="nucleotide sequence ID" value="XM_028632891.1"/>
</dbReference>
<evidence type="ECO:0000256" key="5">
    <source>
        <dbReference type="ARBA" id="ARBA00057947"/>
    </source>
</evidence>
<sequence length="652" mass="70829">MAPRAPVRARDYDYSNVGKAGRSRKLEWEANQTANNHRRTGITLKEGKRDEHGMEEIDGMFSSPEKSPTGLNGFAHDNESDSNSDGMSIDDGSAPGPGDFLAGASGRNSYFPPPVARSPMKTGLTGSPRRTPALRSSPIPRSDQPSSSPSTGRQLNNRTSEAGRHIRSPLSQRRPNAAPASRVNGVNGKGKGKEIAFDHDTTADFSDGDGNGLLSGDENLGDMSEVQDIINSSGGDENDEPLGAEENLQEGVPSDVEQNEDISEAESPVPEPRKASKESTVQRKASAKDQVSQRGSKANTTQANGTSKRKQAGRPSKTQRDEEEEPTEQRPAKKSKTTGPKNQGPKATGNAELDKVVENYANRTGPLKGRSLYILKRENPDQVATHTRSGRVSVRPLAYWRNERCVYGDEEAQVGERFPLTTIKEIIRTEDVEPEKRAGSKRKSSKKSKSKSKKNPDDESEDETQDNSDPWEKEGILHGYVRKWDPETQTTTEDDDVLDIAYGPAGIETREVKDSTFRFAKLLSSPFLGSGIVELPPGGVKKPKNSKRMHMVFYVCHGRVQVDISGVQFSAGKGCVFQVPRGNYYSFANAYEKDARLFFTQGCIPTEGEAAAAAAESSKPATEEESTAEASTGRATNSTKGRPRGKQKAGAK</sequence>
<keyword evidence="4" id="KW-0539">Nucleus</keyword>
<feature type="compositionally biased region" description="Low complexity" evidence="7">
    <location>
        <begin position="212"/>
        <end position="222"/>
    </location>
</feature>
<dbReference type="Pfam" id="PF11699">
    <property type="entry name" value="CENP-C_C"/>
    <property type="match status" value="1"/>
</dbReference>
<feature type="compositionally biased region" description="Basic and acidic residues" evidence="7">
    <location>
        <begin position="45"/>
        <end position="55"/>
    </location>
</feature>
<dbReference type="InterPro" id="IPR014710">
    <property type="entry name" value="RmlC-like_jellyroll"/>
</dbReference>
<dbReference type="STRING" id="264951.A0A443HTF1"/>
<dbReference type="InterPro" id="IPR011051">
    <property type="entry name" value="RmlC_Cupin_sf"/>
</dbReference>
<dbReference type="GO" id="GO:0000776">
    <property type="term" value="C:kinetochore"/>
    <property type="evidence" value="ECO:0007669"/>
    <property type="project" value="InterPro"/>
</dbReference>
<keyword evidence="3" id="KW-0238">DNA-binding</keyword>
<evidence type="ECO:0000313" key="10">
    <source>
        <dbReference type="EMBL" id="RWQ95083.1"/>
    </source>
</evidence>
<feature type="region of interest" description="Disordered" evidence="7">
    <location>
        <begin position="431"/>
        <end position="472"/>
    </location>
</feature>
<feature type="domain" description="Mif2/CENP-C cupin" evidence="8">
    <location>
        <begin position="517"/>
        <end position="601"/>
    </location>
</feature>
<feature type="compositionally biased region" description="Basic and acidic residues" evidence="7">
    <location>
        <begin position="271"/>
        <end position="281"/>
    </location>
</feature>
<reference evidence="10 11" key="1">
    <citation type="journal article" date="2018" name="Front. Microbiol.">
        <title>Genomic and genetic insights into a cosmopolitan fungus, Paecilomyces variotii (Eurotiales).</title>
        <authorList>
            <person name="Urquhart A.S."/>
            <person name="Mondo S.J."/>
            <person name="Makela M.R."/>
            <person name="Hane J.K."/>
            <person name="Wiebenga A."/>
            <person name="He G."/>
            <person name="Mihaltcheva S."/>
            <person name="Pangilinan J."/>
            <person name="Lipzen A."/>
            <person name="Barry K."/>
            <person name="de Vries R.P."/>
            <person name="Grigoriev I.V."/>
            <person name="Idnurm A."/>
        </authorList>
    </citation>
    <scope>NUCLEOTIDE SEQUENCE [LARGE SCALE GENOMIC DNA]</scope>
    <source>
        <strain evidence="10 11">CBS 101075</strain>
    </source>
</reference>
<dbReference type="PANTHER" id="PTHR16684:SF11">
    <property type="entry name" value="CENTROMERE PROTEIN C"/>
    <property type="match status" value="1"/>
</dbReference>
<dbReference type="GeneID" id="39602168"/>
<dbReference type="AlphaFoldDB" id="A0A443HTF1"/>
<gene>
    <name evidence="10" type="ORF">C8Q69DRAFT_507455</name>
</gene>
<accession>A0A443HTF1</accession>
<dbReference type="InterPro" id="IPR028386">
    <property type="entry name" value="CENP-C/Mif2/cnp3"/>
</dbReference>
<feature type="compositionally biased region" description="Basic residues" evidence="7">
    <location>
        <begin position="641"/>
        <end position="652"/>
    </location>
</feature>
<evidence type="ECO:0000256" key="4">
    <source>
        <dbReference type="ARBA" id="ARBA00023242"/>
    </source>
</evidence>
<feature type="region of interest" description="Disordered" evidence="7">
    <location>
        <begin position="16"/>
        <end position="368"/>
    </location>
</feature>
<feature type="compositionally biased region" description="Basic and acidic residues" evidence="7">
    <location>
        <begin position="191"/>
        <end position="202"/>
    </location>
</feature>
<dbReference type="SUPFAM" id="SSF51182">
    <property type="entry name" value="RmlC-like cupins"/>
    <property type="match status" value="1"/>
</dbReference>
<evidence type="ECO:0000259" key="9">
    <source>
        <dbReference type="Pfam" id="PF15624"/>
    </source>
</evidence>
<proteinExistence type="inferred from homology"/>
<evidence type="ECO:0000256" key="2">
    <source>
        <dbReference type="ARBA" id="ARBA00010291"/>
    </source>
</evidence>
<feature type="compositionally biased region" description="Polar residues" evidence="7">
    <location>
        <begin position="282"/>
        <end position="306"/>
    </location>
</feature>
<name>A0A443HTF1_BYSSP</name>